<dbReference type="FunFam" id="3.30.160.60:FF:000125">
    <property type="entry name" value="Putative zinc finger protein 143"/>
    <property type="match status" value="1"/>
</dbReference>
<dbReference type="GO" id="GO:0000981">
    <property type="term" value="F:DNA-binding transcription factor activity, RNA polymerase II-specific"/>
    <property type="evidence" value="ECO:0007669"/>
    <property type="project" value="TreeGrafter"/>
</dbReference>
<name>A0AB34GLD0_ESCRO</name>
<dbReference type="InterPro" id="IPR013087">
    <property type="entry name" value="Znf_C2H2_type"/>
</dbReference>
<dbReference type="PROSITE" id="PS00028">
    <property type="entry name" value="ZINC_FINGER_C2H2_1"/>
    <property type="match status" value="3"/>
</dbReference>
<dbReference type="PANTHER" id="PTHR23235">
    <property type="entry name" value="KRUEPPEL-LIKE TRANSCRIPTION FACTOR"/>
    <property type="match status" value="1"/>
</dbReference>
<keyword evidence="2" id="KW-0677">Repeat</keyword>
<dbReference type="PANTHER" id="PTHR23235:SF156">
    <property type="entry name" value="KRUPPEL-LIKE FACTOR 18"/>
    <property type="match status" value="1"/>
</dbReference>
<dbReference type="SUPFAM" id="SSF57667">
    <property type="entry name" value="beta-beta-alpha zinc fingers"/>
    <property type="match status" value="2"/>
</dbReference>
<evidence type="ECO:0000256" key="1">
    <source>
        <dbReference type="ARBA" id="ARBA00022723"/>
    </source>
</evidence>
<accession>A0AB34GLD0</accession>
<keyword evidence="4" id="KW-0862">Zinc</keyword>
<feature type="non-terminal residue" evidence="8">
    <location>
        <position position="1"/>
    </location>
</feature>
<dbReference type="GO" id="GO:0000978">
    <property type="term" value="F:RNA polymerase II cis-regulatory region sequence-specific DNA binding"/>
    <property type="evidence" value="ECO:0007669"/>
    <property type="project" value="TreeGrafter"/>
</dbReference>
<dbReference type="EMBL" id="JAIQCJ010002214">
    <property type="protein sequence ID" value="KAJ8779515.1"/>
    <property type="molecule type" value="Genomic_DNA"/>
</dbReference>
<feature type="domain" description="C2H2-type" evidence="7">
    <location>
        <begin position="488"/>
        <end position="517"/>
    </location>
</feature>
<evidence type="ECO:0000256" key="5">
    <source>
        <dbReference type="PROSITE-ProRule" id="PRU00042"/>
    </source>
</evidence>
<feature type="region of interest" description="Disordered" evidence="6">
    <location>
        <begin position="111"/>
        <end position="137"/>
    </location>
</feature>
<gene>
    <name evidence="8" type="ORF">J1605_012399</name>
</gene>
<protein>
    <recommendedName>
        <fullName evidence="7">C2H2-type domain-containing protein</fullName>
    </recommendedName>
</protein>
<dbReference type="Proteomes" id="UP001159641">
    <property type="component" value="Unassembled WGS sequence"/>
</dbReference>
<dbReference type="Pfam" id="PF00096">
    <property type="entry name" value="zf-C2H2"/>
    <property type="match status" value="3"/>
</dbReference>
<feature type="compositionally biased region" description="Polar residues" evidence="6">
    <location>
        <begin position="116"/>
        <end position="137"/>
    </location>
</feature>
<sequence>GVANQRMLVWDASTSGPRDYIRGQLLQLVAQSWQLLAHDAEVLGHTMDPLMDLTNEDQVQLSGNGKEASGDSYLQAIEEIEAFYQYLNEKYKAGTPAAPEPELYVPLTDHDENSQKESIQNQNPTTEDLVQLSGNSKGVSRDSYLQTIEEIEAFLQDINGTHEARSPAAPEPEPYVPLTAHDEDSQKDSIQNQNPTAEDLVQLSGNSKEASMTSFFPTLEDIDEFFQDIIETHEARTAAAPEPELYVPLTARDEDGQKESMQNQVTSFDERNAAAASQLMDVTDTTKAFITDCKVTTVNANKMAIPIKGTQMKILDDDQNLSGGQMTFSGDQTLYWGQMKSPSECQILSGAQMTFPGDQAVSGSQMKTIHVYQTHSGGQMGFSGDQTLYRCPMKTLNDENTPHEVHMVPHSSSSLPYPRFLYISSSHLVQGQPLEKQKWNLKIQRCPLQKNSDILKPYICTYQDCGKSYSKSSHLRIHERLHTGEKPYKCNVKGCTWAFSRLDELNRHMRKHTRERPYLCTKCNRSFARSDHLKQHQRVHR</sequence>
<organism evidence="8 9">
    <name type="scientific">Eschrichtius robustus</name>
    <name type="common">California gray whale</name>
    <name type="synonym">Eschrichtius gibbosus</name>
    <dbReference type="NCBI Taxonomy" id="9764"/>
    <lineage>
        <taxon>Eukaryota</taxon>
        <taxon>Metazoa</taxon>
        <taxon>Chordata</taxon>
        <taxon>Craniata</taxon>
        <taxon>Vertebrata</taxon>
        <taxon>Euteleostomi</taxon>
        <taxon>Mammalia</taxon>
        <taxon>Eutheria</taxon>
        <taxon>Laurasiatheria</taxon>
        <taxon>Artiodactyla</taxon>
        <taxon>Whippomorpha</taxon>
        <taxon>Cetacea</taxon>
        <taxon>Mysticeti</taxon>
        <taxon>Eschrichtiidae</taxon>
        <taxon>Eschrichtius</taxon>
    </lineage>
</organism>
<dbReference type="Gene3D" id="3.30.160.60">
    <property type="entry name" value="Classic Zinc Finger"/>
    <property type="match status" value="3"/>
</dbReference>
<reference evidence="8 9" key="1">
    <citation type="submission" date="2022-11" db="EMBL/GenBank/DDBJ databases">
        <title>Whole genome sequence of Eschrichtius robustus ER-17-0199.</title>
        <authorList>
            <person name="Bruniche-Olsen A."/>
            <person name="Black A.N."/>
            <person name="Fields C.J."/>
            <person name="Walden K."/>
            <person name="Dewoody J.A."/>
        </authorList>
    </citation>
    <scope>NUCLEOTIDE SEQUENCE [LARGE SCALE GENOMIC DNA]</scope>
    <source>
        <strain evidence="8">ER-17-0199</strain>
        <tissue evidence="8">Blubber</tissue>
    </source>
</reference>
<dbReference type="InterPro" id="IPR036236">
    <property type="entry name" value="Znf_C2H2_sf"/>
</dbReference>
<dbReference type="FunFam" id="3.30.160.60:FF:000624">
    <property type="entry name" value="zinc finger protein 697"/>
    <property type="match status" value="1"/>
</dbReference>
<evidence type="ECO:0000256" key="3">
    <source>
        <dbReference type="ARBA" id="ARBA00022771"/>
    </source>
</evidence>
<dbReference type="GO" id="GO:0008270">
    <property type="term" value="F:zinc ion binding"/>
    <property type="evidence" value="ECO:0007669"/>
    <property type="project" value="UniProtKB-KW"/>
</dbReference>
<evidence type="ECO:0000259" key="7">
    <source>
        <dbReference type="PROSITE" id="PS50157"/>
    </source>
</evidence>
<comment type="caution">
    <text evidence="8">The sequence shown here is derived from an EMBL/GenBank/DDBJ whole genome shotgun (WGS) entry which is preliminary data.</text>
</comment>
<dbReference type="FunFam" id="3.30.160.60:FF:000072">
    <property type="entry name" value="zinc finger protein 143 isoform X1"/>
    <property type="match status" value="1"/>
</dbReference>
<keyword evidence="9" id="KW-1185">Reference proteome</keyword>
<keyword evidence="3 5" id="KW-0863">Zinc-finger</keyword>
<dbReference type="PROSITE" id="PS50157">
    <property type="entry name" value="ZINC_FINGER_C2H2_2"/>
    <property type="match status" value="3"/>
</dbReference>
<evidence type="ECO:0000313" key="9">
    <source>
        <dbReference type="Proteomes" id="UP001159641"/>
    </source>
</evidence>
<evidence type="ECO:0000256" key="6">
    <source>
        <dbReference type="SAM" id="MobiDB-lite"/>
    </source>
</evidence>
<dbReference type="AlphaFoldDB" id="A0AB34GLD0"/>
<dbReference type="SMART" id="SM00355">
    <property type="entry name" value="ZnF_C2H2"/>
    <property type="match status" value="3"/>
</dbReference>
<evidence type="ECO:0000256" key="2">
    <source>
        <dbReference type="ARBA" id="ARBA00022737"/>
    </source>
</evidence>
<evidence type="ECO:0000313" key="8">
    <source>
        <dbReference type="EMBL" id="KAJ8779515.1"/>
    </source>
</evidence>
<proteinExistence type="predicted"/>
<feature type="domain" description="C2H2-type" evidence="7">
    <location>
        <begin position="458"/>
        <end position="487"/>
    </location>
</feature>
<keyword evidence="1" id="KW-0479">Metal-binding</keyword>
<feature type="region of interest" description="Disordered" evidence="6">
    <location>
        <begin position="163"/>
        <end position="192"/>
    </location>
</feature>
<evidence type="ECO:0000256" key="4">
    <source>
        <dbReference type="ARBA" id="ARBA00022833"/>
    </source>
</evidence>
<feature type="domain" description="C2H2-type" evidence="7">
    <location>
        <begin position="518"/>
        <end position="541"/>
    </location>
</feature>